<sequence length="825" mass="86906">MQVLPAQVVAAKLLQNPAQLSLLCSSLQECFAFDPAAAGLLLYATADAGPHLSNPAAQPLSDSLDDLSSSTMVSRAPAAAVAGDTQGSGQHTGALDALWPQQGSQSAPMLPRMPAGLAHAGSQQCYEALAAVARSIGRVAYQSGGSVLRSLVDALLSQLRKAQRHAQKHSQRRASTRVYNAAQQGWQLQAASVVTVLSETLFGASTAWQPPHGSTAAAQQDGGQHDGISTQSRSSNATDELQALVILVEEEWVKEPLWGLPTSSAASWQQEDAPIQQLTPQVLGENALLARVLLEGVGGFARALGARCRADGRLMYTVLIPVLERMADPCPSVSAAAAAAIGSLCAHGGYSTFDELVRGNADYIVDGLCRQLRHLENHPRAPALFAALLRRAGVAPALLPLLAEPAGAAIQGLGILARRRHPEQTAAFLASLQEICAGARTDAQLMELKTKEAAASAEEASKAQKRAYQERGPDHLGSSGRVASAEEIREYFMEHLQAKEESTQGGAESALDPEDLATQVVWDAKAWSAADDRRRRVHADATLAASAAHMAGPLITSKHLQVALLAMEVSEAALSALAATSAALDCHEQRIEPLVKSRDSVQPVQPETPQLLPVVHSLWAPLLQALKDERIAAVERALGFLGSYTELGGSFLARRFCQEAWPQLCRLLQRGPDTPLSHSEPLAPGVIRRAQLAVVAYLHRMALGKESAAVLAPIAAAAAEAAVPHLAAASPAPLRAAAAQLLLALARLDADAVWLLLFRLSDQEPPANSCPSLLPSMHEILPPQAATSQTAAKDVRQLAGKLLGQVSAITPAWHARAAVQQPACA</sequence>
<evidence type="ECO:0000259" key="2">
    <source>
        <dbReference type="Pfam" id="PF24181"/>
    </source>
</evidence>
<gene>
    <name evidence="3" type="ORF">CVIRNUC_004012</name>
</gene>
<evidence type="ECO:0000313" key="3">
    <source>
        <dbReference type="EMBL" id="CAK0772915.1"/>
    </source>
</evidence>
<dbReference type="Pfam" id="PF24181">
    <property type="entry name" value="TPR_TTI1_C"/>
    <property type="match status" value="1"/>
</dbReference>
<dbReference type="InterPro" id="IPR052587">
    <property type="entry name" value="TELO2-interacting_protein_1"/>
</dbReference>
<organism evidence="3 4">
    <name type="scientific">Coccomyxa viridis</name>
    <dbReference type="NCBI Taxonomy" id="1274662"/>
    <lineage>
        <taxon>Eukaryota</taxon>
        <taxon>Viridiplantae</taxon>
        <taxon>Chlorophyta</taxon>
        <taxon>core chlorophytes</taxon>
        <taxon>Trebouxiophyceae</taxon>
        <taxon>Trebouxiophyceae incertae sedis</taxon>
        <taxon>Coccomyxaceae</taxon>
        <taxon>Coccomyxa</taxon>
    </lineage>
</organism>
<evidence type="ECO:0000256" key="1">
    <source>
        <dbReference type="SAM" id="MobiDB-lite"/>
    </source>
</evidence>
<evidence type="ECO:0000313" key="4">
    <source>
        <dbReference type="Proteomes" id="UP001314263"/>
    </source>
</evidence>
<name>A0AAV1I3H7_9CHLO</name>
<accession>A0AAV1I3H7</accession>
<feature type="region of interest" description="Disordered" evidence="1">
    <location>
        <begin position="456"/>
        <end position="480"/>
    </location>
</feature>
<dbReference type="InterPro" id="IPR011989">
    <property type="entry name" value="ARM-like"/>
</dbReference>
<keyword evidence="4" id="KW-1185">Reference proteome</keyword>
<feature type="compositionally biased region" description="Polar residues" evidence="1">
    <location>
        <begin position="216"/>
        <end position="236"/>
    </location>
</feature>
<feature type="domain" description="TTI1 C-terminal TPR" evidence="2">
    <location>
        <begin position="461"/>
        <end position="754"/>
    </location>
</feature>
<proteinExistence type="predicted"/>
<dbReference type="GO" id="GO:0005737">
    <property type="term" value="C:cytoplasm"/>
    <property type="evidence" value="ECO:0007669"/>
    <property type="project" value="TreeGrafter"/>
</dbReference>
<dbReference type="InterPro" id="IPR057567">
    <property type="entry name" value="TPR_TTI1_C"/>
</dbReference>
<feature type="region of interest" description="Disordered" evidence="1">
    <location>
        <begin position="208"/>
        <end position="236"/>
    </location>
</feature>
<dbReference type="PANTHER" id="PTHR18460">
    <property type="entry name" value="TEL2 INTERACTING PROTEIN 1 TTI1 FAMILY MEMBER"/>
    <property type="match status" value="1"/>
</dbReference>
<dbReference type="SUPFAM" id="SSF48371">
    <property type="entry name" value="ARM repeat"/>
    <property type="match status" value="1"/>
</dbReference>
<dbReference type="Pfam" id="PF21547">
    <property type="entry name" value="TTI1"/>
    <property type="match status" value="1"/>
</dbReference>
<dbReference type="InterPro" id="IPR049362">
    <property type="entry name" value="TTI1_rpt"/>
</dbReference>
<dbReference type="InterPro" id="IPR016024">
    <property type="entry name" value="ARM-type_fold"/>
</dbReference>
<dbReference type="Proteomes" id="UP001314263">
    <property type="component" value="Unassembled WGS sequence"/>
</dbReference>
<feature type="compositionally biased region" description="Basic and acidic residues" evidence="1">
    <location>
        <begin position="459"/>
        <end position="474"/>
    </location>
</feature>
<comment type="caution">
    <text evidence="3">The sequence shown here is derived from an EMBL/GenBank/DDBJ whole genome shotgun (WGS) entry which is preliminary data.</text>
</comment>
<protein>
    <recommendedName>
        <fullName evidence="2">TTI1 C-terminal TPR domain-containing protein</fullName>
    </recommendedName>
</protein>
<reference evidence="3 4" key="1">
    <citation type="submission" date="2023-10" db="EMBL/GenBank/DDBJ databases">
        <authorList>
            <person name="Maclean D."/>
            <person name="Macfadyen A."/>
        </authorList>
    </citation>
    <scope>NUCLEOTIDE SEQUENCE [LARGE SCALE GENOMIC DNA]</scope>
</reference>
<dbReference type="Gene3D" id="1.25.10.10">
    <property type="entry name" value="Leucine-rich Repeat Variant"/>
    <property type="match status" value="1"/>
</dbReference>
<dbReference type="AlphaFoldDB" id="A0AAV1I3H7"/>
<dbReference type="EMBL" id="CAUYUE010000005">
    <property type="protein sequence ID" value="CAK0772915.1"/>
    <property type="molecule type" value="Genomic_DNA"/>
</dbReference>
<dbReference type="PANTHER" id="PTHR18460:SF3">
    <property type="entry name" value="TELO2-INTERACTING PROTEIN 1 HOMOLOG"/>
    <property type="match status" value="1"/>
</dbReference>